<dbReference type="InterPro" id="IPR035919">
    <property type="entry name" value="EAL_sf"/>
</dbReference>
<dbReference type="GO" id="GO:0071111">
    <property type="term" value="F:cyclic-guanylate-specific phosphodiesterase activity"/>
    <property type="evidence" value="ECO:0007669"/>
    <property type="project" value="InterPro"/>
</dbReference>
<dbReference type="Pfam" id="PF00563">
    <property type="entry name" value="EAL"/>
    <property type="match status" value="1"/>
</dbReference>
<feature type="transmembrane region" description="Helical" evidence="1">
    <location>
        <begin position="197"/>
        <end position="223"/>
    </location>
</feature>
<keyword evidence="1" id="KW-1133">Transmembrane helix</keyword>
<accession>A0A1T5I6A9</accession>
<evidence type="ECO:0000313" key="3">
    <source>
        <dbReference type="EMBL" id="SKC34405.1"/>
    </source>
</evidence>
<dbReference type="PANTHER" id="PTHR33121:SF70">
    <property type="entry name" value="SIGNALING PROTEIN YKOW"/>
    <property type="match status" value="1"/>
</dbReference>
<sequence>MKKIYSFFIIILLSALLSLLISHITIRYIERKQINNIIQLLDNVIYKPQLHIEHESNLELNSKEQNQRFLEEIEIKYPEIMDIAYIYNDKYHYNNSGINNPVPEYIKKMIHNNVGVKLFDDPYNKTKTNYIFKFGSGYYIINFYSKLLKNLSHNILTNFLVIDSNSIIPNGLLYYSLTHNAKHLHSIIISGLTIKKLLMVLSFNFIISLLLVNIISSLLLSYFDSNKVLYRRLKKAANNSEFIPYFQSIYSTKQQKFVSAEILCRWNYNGIIVPPAEFITNLEKTNDIKNITLNLIREAFNTLNKANINKDFMLSFNFTVSMLLDDKFMRKVITLIKKNPNIKNKIIIELTESENSFIYLDEINIVMKKLKKESILLSIDDVGTGYSNLLTIQELPFDIMKIDKYFISDKFAVSKSNMLETLATLGNSLNLTIVAEGIETESELNKIKKFNIHLCQGFYFSTPCDSKTFISRTKSEPHLYQ</sequence>
<feature type="domain" description="EAL" evidence="2">
    <location>
        <begin position="226"/>
        <end position="477"/>
    </location>
</feature>
<protein>
    <submittedName>
        <fullName evidence="3">Putative membrane protein YjcC</fullName>
    </submittedName>
</protein>
<keyword evidence="1" id="KW-0472">Membrane</keyword>
<evidence type="ECO:0000256" key="1">
    <source>
        <dbReference type="SAM" id="Phobius"/>
    </source>
</evidence>
<evidence type="ECO:0000313" key="4">
    <source>
        <dbReference type="Proteomes" id="UP000189966"/>
    </source>
</evidence>
<evidence type="ECO:0000259" key="2">
    <source>
        <dbReference type="PROSITE" id="PS50883"/>
    </source>
</evidence>
<gene>
    <name evidence="3" type="primary">yjcC_3</name>
    <name evidence="3" type="ORF">CZ809_04017</name>
</gene>
<reference evidence="3 4" key="1">
    <citation type="submission" date="2017-02" db="EMBL/GenBank/DDBJ databases">
        <authorList>
            <person name="Peterson S.W."/>
        </authorList>
    </citation>
    <scope>NUCLEOTIDE SEQUENCE [LARGE SCALE GENOMIC DNA]</scope>
    <source>
        <strain evidence="4">type strain: NCCB 100098</strain>
    </source>
</reference>
<dbReference type="SMART" id="SM00052">
    <property type="entry name" value="EAL"/>
    <property type="match status" value="1"/>
</dbReference>
<proteinExistence type="predicted"/>
<keyword evidence="1" id="KW-0812">Transmembrane</keyword>
<dbReference type="EMBL" id="FUZI01000017">
    <property type="protein sequence ID" value="SKC34405.1"/>
    <property type="molecule type" value="Genomic_DNA"/>
</dbReference>
<dbReference type="PANTHER" id="PTHR33121">
    <property type="entry name" value="CYCLIC DI-GMP PHOSPHODIESTERASE PDEF"/>
    <property type="match status" value="1"/>
</dbReference>
<name>A0A1T5I6A9_9GAMM</name>
<dbReference type="InterPro" id="IPR050706">
    <property type="entry name" value="Cyclic-di-GMP_PDE-like"/>
</dbReference>
<dbReference type="CDD" id="cd01948">
    <property type="entry name" value="EAL"/>
    <property type="match status" value="1"/>
</dbReference>
<dbReference type="Proteomes" id="UP000189966">
    <property type="component" value="Unassembled WGS sequence"/>
</dbReference>
<dbReference type="PROSITE" id="PS50883">
    <property type="entry name" value="EAL"/>
    <property type="match status" value="1"/>
</dbReference>
<dbReference type="RefSeq" id="WP_080159278.1">
    <property type="nucleotide sequence ID" value="NZ_FUZI01000017.1"/>
</dbReference>
<dbReference type="OrthoDB" id="675397at2"/>
<dbReference type="InterPro" id="IPR001633">
    <property type="entry name" value="EAL_dom"/>
</dbReference>
<organism evidence="3 4">
    <name type="scientific">Photobacterium piscicola</name>
    <dbReference type="NCBI Taxonomy" id="1378299"/>
    <lineage>
        <taxon>Bacteria</taxon>
        <taxon>Pseudomonadati</taxon>
        <taxon>Pseudomonadota</taxon>
        <taxon>Gammaproteobacteria</taxon>
        <taxon>Vibrionales</taxon>
        <taxon>Vibrionaceae</taxon>
        <taxon>Photobacterium</taxon>
    </lineage>
</organism>
<dbReference type="SUPFAM" id="SSF141868">
    <property type="entry name" value="EAL domain-like"/>
    <property type="match status" value="1"/>
</dbReference>
<dbReference type="AlphaFoldDB" id="A0A1T5I6A9"/>
<dbReference type="Gene3D" id="3.20.20.450">
    <property type="entry name" value="EAL domain"/>
    <property type="match status" value="1"/>
</dbReference>